<proteinExistence type="predicted"/>
<comment type="caution">
    <text evidence="1">The sequence shown here is derived from an EMBL/GenBank/DDBJ whole genome shotgun (WGS) entry which is preliminary data.</text>
</comment>
<dbReference type="Proteomes" id="UP000188268">
    <property type="component" value="Unassembled WGS sequence"/>
</dbReference>
<dbReference type="AlphaFoldDB" id="A0A1R3GZV8"/>
<accession>A0A1R3GZV8</accession>
<evidence type="ECO:0000313" key="2">
    <source>
        <dbReference type="Proteomes" id="UP000188268"/>
    </source>
</evidence>
<reference evidence="1 2" key="1">
    <citation type="submission" date="2013-09" db="EMBL/GenBank/DDBJ databases">
        <title>Corchorus capsularis genome sequencing.</title>
        <authorList>
            <person name="Alam M."/>
            <person name="Haque M.S."/>
            <person name="Islam M.S."/>
            <person name="Emdad E.M."/>
            <person name="Islam M.M."/>
            <person name="Ahmed B."/>
            <person name="Halim A."/>
            <person name="Hossen Q.M.M."/>
            <person name="Hossain M.Z."/>
            <person name="Ahmed R."/>
            <person name="Khan M.M."/>
            <person name="Islam R."/>
            <person name="Rashid M.M."/>
            <person name="Khan S.A."/>
            <person name="Rahman M.S."/>
            <person name="Alam M."/>
        </authorList>
    </citation>
    <scope>NUCLEOTIDE SEQUENCE [LARGE SCALE GENOMIC DNA]</scope>
    <source>
        <strain evidence="2">cv. CVL-1</strain>
        <tissue evidence="1">Whole seedling</tissue>
    </source>
</reference>
<evidence type="ECO:0000313" key="1">
    <source>
        <dbReference type="EMBL" id="OMO63668.1"/>
    </source>
</evidence>
<organism evidence="1 2">
    <name type="scientific">Corchorus capsularis</name>
    <name type="common">Jute</name>
    <dbReference type="NCBI Taxonomy" id="210143"/>
    <lineage>
        <taxon>Eukaryota</taxon>
        <taxon>Viridiplantae</taxon>
        <taxon>Streptophyta</taxon>
        <taxon>Embryophyta</taxon>
        <taxon>Tracheophyta</taxon>
        <taxon>Spermatophyta</taxon>
        <taxon>Magnoliopsida</taxon>
        <taxon>eudicotyledons</taxon>
        <taxon>Gunneridae</taxon>
        <taxon>Pentapetalae</taxon>
        <taxon>rosids</taxon>
        <taxon>malvids</taxon>
        <taxon>Malvales</taxon>
        <taxon>Malvaceae</taxon>
        <taxon>Grewioideae</taxon>
        <taxon>Apeibeae</taxon>
        <taxon>Corchorus</taxon>
    </lineage>
</organism>
<dbReference type="Gramene" id="OMO63668">
    <property type="protein sequence ID" value="OMO63668"/>
    <property type="gene ID" value="CCACVL1_22358"/>
</dbReference>
<gene>
    <name evidence="1" type="ORF">CCACVL1_22358</name>
</gene>
<protein>
    <submittedName>
        <fullName evidence="1">Uncharacterized protein</fullName>
    </submittedName>
</protein>
<name>A0A1R3GZV8_COCAP</name>
<sequence>MGVTMATHPYDKIYNVWLNKAKELFQVHDSS</sequence>
<keyword evidence="2" id="KW-1185">Reference proteome</keyword>
<dbReference type="EMBL" id="AWWV01012901">
    <property type="protein sequence ID" value="OMO63668.1"/>
    <property type="molecule type" value="Genomic_DNA"/>
</dbReference>